<keyword evidence="2" id="KW-0547">Nucleotide-binding</keyword>
<dbReference type="PANTHER" id="PTHR44329:SF288">
    <property type="entry name" value="MITOGEN-ACTIVATED PROTEIN KINASE KINASE KINASE 20"/>
    <property type="match status" value="1"/>
</dbReference>
<feature type="compositionally biased region" description="Basic and acidic residues" evidence="5">
    <location>
        <begin position="358"/>
        <end position="373"/>
    </location>
</feature>
<comment type="caution">
    <text evidence="7">The sequence shown here is derived from an EMBL/GenBank/DDBJ whole genome shotgun (WGS) entry which is preliminary data.</text>
</comment>
<evidence type="ECO:0000313" key="8">
    <source>
        <dbReference type="Proteomes" id="UP001530400"/>
    </source>
</evidence>
<keyword evidence="1" id="KW-0808">Transferase</keyword>
<feature type="region of interest" description="Disordered" evidence="5">
    <location>
        <begin position="343"/>
        <end position="399"/>
    </location>
</feature>
<dbReference type="InterPro" id="IPR000719">
    <property type="entry name" value="Prot_kinase_dom"/>
</dbReference>
<sequence length="711" mass="81134">MESSTEYPPPPTLTSPFEEAVQPKEDHHSILSSLSSPHHAPHLPHPHLFHKSTEEHQFVAETNDVPHVAASTAVETEQSTGTEHPQLTRARQKAKFNFINSPLLQDEYIFPRFSVYELKLGRVLGRGGFGTVLAVERFEIESGKPSRHRRGLSGGFSSSIFRHSKLNDDAGSREVRLVKSMDALGEMKEPPVKDVEAVALEESKPKRKRRSVSLGFGQRHDFFRRGKRGGGDEAQSDKENQQQQSDQKQFQKHQQSSKEDRGICDQEKKENILADTAVTAAETLNDSLITQRPSLESTKQRPSLNFSFVSWRDSTPGQEGKDAIDESDLRFLKWVEEDDAHHVHVPKSIDESDELQSQEEKKVQDNEEKDKAQADTPVKSDSPTNNHNNASPPSPKRRVILFSNNHNTNTSFDLNSSLRPNILQDKQFLSQHVTTSKGKSRYVVKIISPHIVRGDFQRFLQAAADMATETYFFSVLNHPHILKMRAVGQGDFFSPSYFLVLDRLYDTLSDRIEGTWKKQCHHLENDFFVWNRHRKGRGLWEERVGVARDLAGALAYLHDMGIIYRDLKPDNVGFDSKGVAKLFDFGLAKQVRLEDANDDGTWRLTANTGSLRYMATEVGNGWPYNFKADAYSFSMLLWEMLTLELPFAHYTAKEIVNMVRKWGERPKLKDEWSSRIKENLVKGWDSNHRKRPTMKDFETVLELELHESHAA</sequence>
<protein>
    <recommendedName>
        <fullName evidence="6">Protein kinase domain-containing protein</fullName>
    </recommendedName>
</protein>
<dbReference type="SUPFAM" id="SSF56112">
    <property type="entry name" value="Protein kinase-like (PK-like)"/>
    <property type="match status" value="1"/>
</dbReference>
<dbReference type="Gene3D" id="1.10.510.10">
    <property type="entry name" value="Transferase(Phosphotransferase) domain 1"/>
    <property type="match status" value="1"/>
</dbReference>
<name>A0ABD3PKU0_9STRA</name>
<dbReference type="AlphaFoldDB" id="A0ABD3PKU0"/>
<dbReference type="EMBL" id="JALLPJ020000591">
    <property type="protein sequence ID" value="KAL3787941.1"/>
    <property type="molecule type" value="Genomic_DNA"/>
</dbReference>
<gene>
    <name evidence="7" type="ORF">ACHAWO_001090</name>
</gene>
<organism evidence="7 8">
    <name type="scientific">Cyclotella atomus</name>
    <dbReference type="NCBI Taxonomy" id="382360"/>
    <lineage>
        <taxon>Eukaryota</taxon>
        <taxon>Sar</taxon>
        <taxon>Stramenopiles</taxon>
        <taxon>Ochrophyta</taxon>
        <taxon>Bacillariophyta</taxon>
        <taxon>Coscinodiscophyceae</taxon>
        <taxon>Thalassiosirophycidae</taxon>
        <taxon>Stephanodiscales</taxon>
        <taxon>Stephanodiscaceae</taxon>
        <taxon>Cyclotella</taxon>
    </lineage>
</organism>
<keyword evidence="8" id="KW-1185">Reference proteome</keyword>
<dbReference type="PROSITE" id="PS50011">
    <property type="entry name" value="PROTEIN_KINASE_DOM"/>
    <property type="match status" value="1"/>
</dbReference>
<feature type="compositionally biased region" description="Polar residues" evidence="5">
    <location>
        <begin position="379"/>
        <end position="391"/>
    </location>
</feature>
<accession>A0ABD3PKU0</accession>
<keyword evidence="3" id="KW-0418">Kinase</keyword>
<dbReference type="Pfam" id="PF00069">
    <property type="entry name" value="Pkinase"/>
    <property type="match status" value="1"/>
</dbReference>
<feature type="domain" description="Protein kinase" evidence="6">
    <location>
        <begin position="408"/>
        <end position="711"/>
    </location>
</feature>
<evidence type="ECO:0000256" key="1">
    <source>
        <dbReference type="ARBA" id="ARBA00022679"/>
    </source>
</evidence>
<proteinExistence type="predicted"/>
<evidence type="ECO:0000256" key="2">
    <source>
        <dbReference type="ARBA" id="ARBA00022741"/>
    </source>
</evidence>
<feature type="compositionally biased region" description="Basic and acidic residues" evidence="5">
    <location>
        <begin position="256"/>
        <end position="265"/>
    </location>
</feature>
<reference evidence="7 8" key="1">
    <citation type="submission" date="2024-10" db="EMBL/GenBank/DDBJ databases">
        <title>Updated reference genomes for cyclostephanoid diatoms.</title>
        <authorList>
            <person name="Roberts W.R."/>
            <person name="Alverson A.J."/>
        </authorList>
    </citation>
    <scope>NUCLEOTIDE SEQUENCE [LARGE SCALE GENOMIC DNA]</scope>
    <source>
        <strain evidence="7 8">AJA010-31</strain>
    </source>
</reference>
<evidence type="ECO:0000259" key="6">
    <source>
        <dbReference type="PROSITE" id="PS50011"/>
    </source>
</evidence>
<dbReference type="SMART" id="SM00220">
    <property type="entry name" value="S_TKc"/>
    <property type="match status" value="1"/>
</dbReference>
<feature type="region of interest" description="Disordered" evidence="5">
    <location>
        <begin position="1"/>
        <end position="47"/>
    </location>
</feature>
<feature type="region of interest" description="Disordered" evidence="5">
    <location>
        <begin position="196"/>
        <end position="265"/>
    </location>
</feature>
<dbReference type="GO" id="GO:0005524">
    <property type="term" value="F:ATP binding"/>
    <property type="evidence" value="ECO:0007669"/>
    <property type="project" value="UniProtKB-KW"/>
</dbReference>
<dbReference type="InterPro" id="IPR011009">
    <property type="entry name" value="Kinase-like_dom_sf"/>
</dbReference>
<dbReference type="Proteomes" id="UP001530400">
    <property type="component" value="Unassembled WGS sequence"/>
</dbReference>
<keyword evidence="4" id="KW-0067">ATP-binding</keyword>
<evidence type="ECO:0000256" key="5">
    <source>
        <dbReference type="SAM" id="MobiDB-lite"/>
    </source>
</evidence>
<evidence type="ECO:0000256" key="3">
    <source>
        <dbReference type="ARBA" id="ARBA00022777"/>
    </source>
</evidence>
<evidence type="ECO:0000256" key="4">
    <source>
        <dbReference type="ARBA" id="ARBA00022840"/>
    </source>
</evidence>
<dbReference type="InterPro" id="IPR051681">
    <property type="entry name" value="Ser/Thr_Kinases-Pseudokinases"/>
</dbReference>
<dbReference type="GO" id="GO:0016301">
    <property type="term" value="F:kinase activity"/>
    <property type="evidence" value="ECO:0007669"/>
    <property type="project" value="UniProtKB-KW"/>
</dbReference>
<dbReference type="PANTHER" id="PTHR44329">
    <property type="entry name" value="SERINE/THREONINE-PROTEIN KINASE TNNI3K-RELATED"/>
    <property type="match status" value="1"/>
</dbReference>
<feature type="compositionally biased region" description="Basic and acidic residues" evidence="5">
    <location>
        <begin position="218"/>
        <end position="240"/>
    </location>
</feature>
<evidence type="ECO:0000313" key="7">
    <source>
        <dbReference type="EMBL" id="KAL3787941.1"/>
    </source>
</evidence>
<feature type="compositionally biased region" description="Low complexity" evidence="5">
    <location>
        <begin position="241"/>
        <end position="254"/>
    </location>
</feature>